<accession>A0A5E4NP61</accession>
<keyword evidence="1" id="KW-0472">Membrane</keyword>
<sequence>MEENMENRHFNNTIIMNSYEAGNGTTLSSDNGYSGTNDELASLGPAHLKMIGMGRTWLCVFFIVAFFASSMYGASLRHAQEITLYDIENATKFSFHDEYAQKLLTLDADESVTI</sequence>
<dbReference type="EMBL" id="CABPRJ010002405">
    <property type="protein sequence ID" value="VVC45538.1"/>
    <property type="molecule type" value="Genomic_DNA"/>
</dbReference>
<evidence type="ECO:0000313" key="2">
    <source>
        <dbReference type="EMBL" id="VVC45538.1"/>
    </source>
</evidence>
<keyword evidence="1" id="KW-1133">Transmembrane helix</keyword>
<gene>
    <name evidence="2" type="ORF">CINCED_3A017958</name>
</gene>
<evidence type="ECO:0000256" key="1">
    <source>
        <dbReference type="SAM" id="Phobius"/>
    </source>
</evidence>
<feature type="transmembrane region" description="Helical" evidence="1">
    <location>
        <begin position="56"/>
        <end position="74"/>
    </location>
</feature>
<dbReference type="Proteomes" id="UP000325440">
    <property type="component" value="Unassembled WGS sequence"/>
</dbReference>
<organism evidence="2 3">
    <name type="scientific">Cinara cedri</name>
    <dbReference type="NCBI Taxonomy" id="506608"/>
    <lineage>
        <taxon>Eukaryota</taxon>
        <taxon>Metazoa</taxon>
        <taxon>Ecdysozoa</taxon>
        <taxon>Arthropoda</taxon>
        <taxon>Hexapoda</taxon>
        <taxon>Insecta</taxon>
        <taxon>Pterygota</taxon>
        <taxon>Neoptera</taxon>
        <taxon>Paraneoptera</taxon>
        <taxon>Hemiptera</taxon>
        <taxon>Sternorrhyncha</taxon>
        <taxon>Aphidomorpha</taxon>
        <taxon>Aphidoidea</taxon>
        <taxon>Aphididae</taxon>
        <taxon>Lachninae</taxon>
        <taxon>Cinara</taxon>
    </lineage>
</organism>
<keyword evidence="3" id="KW-1185">Reference proteome</keyword>
<keyword evidence="1" id="KW-0812">Transmembrane</keyword>
<dbReference type="AlphaFoldDB" id="A0A5E4NP61"/>
<name>A0A5E4NP61_9HEMI</name>
<evidence type="ECO:0000313" key="3">
    <source>
        <dbReference type="Proteomes" id="UP000325440"/>
    </source>
</evidence>
<protein>
    <submittedName>
        <fullName evidence="2">Uncharacterized protein</fullName>
    </submittedName>
</protein>
<proteinExistence type="predicted"/>
<reference evidence="2 3" key="1">
    <citation type="submission" date="2019-08" db="EMBL/GenBank/DDBJ databases">
        <authorList>
            <person name="Alioto T."/>
            <person name="Alioto T."/>
            <person name="Gomez Garrido J."/>
        </authorList>
    </citation>
    <scope>NUCLEOTIDE SEQUENCE [LARGE SCALE GENOMIC DNA]</scope>
</reference>